<sequence length="88" mass="9481">MSSRSALPLSMFADLSGSVTASTLLFGDETRVRRYLSVATGFNNNLRTQRDLRETAPILAASCSNISKPSPSNNCITDDDKSISIVPE</sequence>
<proteinExistence type="predicted"/>
<feature type="region of interest" description="Disordered" evidence="1">
    <location>
        <begin position="67"/>
        <end position="88"/>
    </location>
</feature>
<reference evidence="2" key="1">
    <citation type="submission" date="2015-01" db="EMBL/GenBank/DDBJ databases">
        <title>The Genome Sequence of Cryptococcus gattii CA1280.</title>
        <authorList>
            <consortium name="The Broad Institute Genomics Platform"/>
            <person name="Cuomo C."/>
            <person name="Litvintseva A."/>
            <person name="Chen Y."/>
            <person name="Heitman J."/>
            <person name="Sun S."/>
            <person name="Springer D."/>
            <person name="Dromer F."/>
            <person name="Young S."/>
            <person name="Zeng Q."/>
            <person name="Gargeya S."/>
            <person name="Abouelleil A."/>
            <person name="Alvarado L."/>
            <person name="Chapman S.B."/>
            <person name="Gainer-Dewar J."/>
            <person name="Goldberg J."/>
            <person name="Griggs A."/>
            <person name="Gujja S."/>
            <person name="Hansen M."/>
            <person name="Howarth C."/>
            <person name="Imamovic A."/>
            <person name="Larimer J."/>
            <person name="Murphy C."/>
            <person name="Naylor J."/>
            <person name="Pearson M."/>
            <person name="Priest M."/>
            <person name="Roberts A."/>
            <person name="Saif S."/>
            <person name="Shea T."/>
            <person name="Sykes S."/>
            <person name="Wortman J."/>
            <person name="Nusbaum C."/>
            <person name="Birren B."/>
        </authorList>
    </citation>
    <scope>NUCLEOTIDE SEQUENCE [LARGE SCALE GENOMIC DNA]</scope>
    <source>
        <strain evidence="2">CA1280</strain>
    </source>
</reference>
<dbReference type="HOGENOM" id="CLU_190108_0_0_1"/>
<feature type="compositionally biased region" description="Polar residues" evidence="1">
    <location>
        <begin position="67"/>
        <end position="76"/>
    </location>
</feature>
<dbReference type="EMBL" id="KN847984">
    <property type="protein sequence ID" value="KIR46463.1"/>
    <property type="molecule type" value="Genomic_DNA"/>
</dbReference>
<protein>
    <submittedName>
        <fullName evidence="2">Unplaced genomic scaffold supercont1.12, whole genome shotgun sequence</fullName>
    </submittedName>
</protein>
<evidence type="ECO:0000313" key="2">
    <source>
        <dbReference type="EMBL" id="KIR46463.1"/>
    </source>
</evidence>
<name>A0A0D0UDT0_CRYGA</name>
<accession>A0A0D0UDT0</accession>
<organism evidence="2">
    <name type="scientific">Cryptococcus bacillisporus CA1280</name>
    <dbReference type="NCBI Taxonomy" id="1296109"/>
    <lineage>
        <taxon>Eukaryota</taxon>
        <taxon>Fungi</taxon>
        <taxon>Dikarya</taxon>
        <taxon>Basidiomycota</taxon>
        <taxon>Agaricomycotina</taxon>
        <taxon>Tremellomycetes</taxon>
        <taxon>Tremellales</taxon>
        <taxon>Cryptococcaceae</taxon>
        <taxon>Cryptococcus</taxon>
        <taxon>Cryptococcus gattii species complex</taxon>
    </lineage>
</organism>
<gene>
    <name evidence="2" type="ORF">I312_04520</name>
</gene>
<evidence type="ECO:0000256" key="1">
    <source>
        <dbReference type="SAM" id="MobiDB-lite"/>
    </source>
</evidence>
<dbReference type="AlphaFoldDB" id="A0A0D0UDT0"/>